<proteinExistence type="predicted"/>
<evidence type="ECO:0000313" key="3">
    <source>
        <dbReference type="Proteomes" id="UP000091820"/>
    </source>
</evidence>
<dbReference type="VEuPathDB" id="VectorBase:GBRI004657"/>
<evidence type="ECO:0000313" key="2">
    <source>
        <dbReference type="EnsemblMetazoa" id="GBRI004657-PA"/>
    </source>
</evidence>
<evidence type="ECO:0000256" key="1">
    <source>
        <dbReference type="SAM" id="Phobius"/>
    </source>
</evidence>
<keyword evidence="3" id="KW-1185">Reference proteome</keyword>
<keyword evidence="1" id="KW-0812">Transmembrane</keyword>
<dbReference type="AlphaFoldDB" id="A0A1A9W350"/>
<dbReference type="EnsemblMetazoa" id="GBRI004657-RA">
    <property type="protein sequence ID" value="GBRI004657-PA"/>
    <property type="gene ID" value="GBRI004657"/>
</dbReference>
<reference evidence="2" key="2">
    <citation type="submission" date="2020-05" db="UniProtKB">
        <authorList>
            <consortium name="EnsemblMetazoa"/>
        </authorList>
    </citation>
    <scope>IDENTIFICATION</scope>
    <source>
        <strain evidence="2">IAEA</strain>
    </source>
</reference>
<keyword evidence="1" id="KW-0472">Membrane</keyword>
<protein>
    <submittedName>
        <fullName evidence="2">Uncharacterized protein</fullName>
    </submittedName>
</protein>
<name>A0A1A9W350_9MUSC</name>
<reference evidence="3" key="1">
    <citation type="submission" date="2014-03" db="EMBL/GenBank/DDBJ databases">
        <authorList>
            <person name="Aksoy S."/>
            <person name="Warren W."/>
            <person name="Wilson R.K."/>
        </authorList>
    </citation>
    <scope>NUCLEOTIDE SEQUENCE [LARGE SCALE GENOMIC DNA]</scope>
    <source>
        <strain evidence="3">IAEA</strain>
    </source>
</reference>
<keyword evidence="1" id="KW-1133">Transmembrane helix</keyword>
<feature type="transmembrane region" description="Helical" evidence="1">
    <location>
        <begin position="78"/>
        <end position="98"/>
    </location>
</feature>
<accession>A0A1A9W350</accession>
<sequence>MFYIKEYLPELSDGYNENDANRFIDRSIRPNSRFLGYYLHLYPAKPQLGVMYSNFLRFANEIEDSSGKRAKEHAFNALFWPVLVGAILFDFLALCNLVPTHSQHLYRPYMLSGVQFKRSLKFITLSSMSFESRKLITFLKSGFRRLDL</sequence>
<organism evidence="2 3">
    <name type="scientific">Glossina brevipalpis</name>
    <dbReference type="NCBI Taxonomy" id="37001"/>
    <lineage>
        <taxon>Eukaryota</taxon>
        <taxon>Metazoa</taxon>
        <taxon>Ecdysozoa</taxon>
        <taxon>Arthropoda</taxon>
        <taxon>Hexapoda</taxon>
        <taxon>Insecta</taxon>
        <taxon>Pterygota</taxon>
        <taxon>Neoptera</taxon>
        <taxon>Endopterygota</taxon>
        <taxon>Diptera</taxon>
        <taxon>Brachycera</taxon>
        <taxon>Muscomorpha</taxon>
        <taxon>Hippoboscoidea</taxon>
        <taxon>Glossinidae</taxon>
        <taxon>Glossina</taxon>
    </lineage>
</organism>
<dbReference type="Proteomes" id="UP000091820">
    <property type="component" value="Unassembled WGS sequence"/>
</dbReference>